<dbReference type="EMBL" id="AGSI01000023">
    <property type="protein sequence ID" value="EIE18561.1"/>
    <property type="molecule type" value="Genomic_DNA"/>
</dbReference>
<keyword evidence="6" id="KW-0687">Ribonucleoprotein</keyword>
<reference evidence="11 12" key="1">
    <citation type="journal article" date="2012" name="Genome Biol.">
        <title>The genome of the polar eukaryotic microalga coccomyxa subellipsoidea reveals traits of cold adaptation.</title>
        <authorList>
            <person name="Blanc G."/>
            <person name="Agarkova I."/>
            <person name="Grimwood J."/>
            <person name="Kuo A."/>
            <person name="Brueggeman A."/>
            <person name="Dunigan D."/>
            <person name="Gurnon J."/>
            <person name="Ladunga I."/>
            <person name="Lindquist E."/>
            <person name="Lucas S."/>
            <person name="Pangilinan J."/>
            <person name="Proschold T."/>
            <person name="Salamov A."/>
            <person name="Schmutz J."/>
            <person name="Weeks D."/>
            <person name="Yamada T."/>
            <person name="Claverie J.M."/>
            <person name="Grigoriev I."/>
            <person name="Van Etten J."/>
            <person name="Lomsadze A."/>
            <person name="Borodovsky M."/>
        </authorList>
    </citation>
    <scope>NUCLEOTIDE SEQUENCE [LARGE SCALE GENOMIC DNA]</scope>
    <source>
        <strain evidence="11 12">C-169</strain>
    </source>
</reference>
<keyword evidence="3" id="KW-0963">Cytoplasm</keyword>
<evidence type="ECO:0000256" key="7">
    <source>
        <dbReference type="ARBA" id="ARBA00035270"/>
    </source>
</evidence>
<feature type="domain" description="WPP" evidence="10">
    <location>
        <begin position="5"/>
        <end position="94"/>
    </location>
</feature>
<evidence type="ECO:0000256" key="5">
    <source>
        <dbReference type="ARBA" id="ARBA00023242"/>
    </source>
</evidence>
<evidence type="ECO:0000256" key="8">
    <source>
        <dbReference type="ARBA" id="ARBA00035529"/>
    </source>
</evidence>
<dbReference type="PRINTS" id="PR01249">
    <property type="entry name" value="RIBOSOMALL31"/>
</dbReference>
<dbReference type="Gene3D" id="3.80.10.10">
    <property type="entry name" value="Ribonuclease Inhibitor"/>
    <property type="match status" value="3"/>
</dbReference>
<dbReference type="SMART" id="SM00368">
    <property type="entry name" value="LRR_RI"/>
    <property type="match status" value="8"/>
</dbReference>
<dbReference type="InterPro" id="IPR001611">
    <property type="entry name" value="Leu-rich_rpt"/>
</dbReference>
<dbReference type="NCBIfam" id="TIGR00105">
    <property type="entry name" value="L31"/>
    <property type="match status" value="1"/>
</dbReference>
<comment type="caution">
    <text evidence="11">The sequence shown here is derived from an EMBL/GenBank/DDBJ whole genome shotgun (WGS) entry which is preliminary data.</text>
</comment>
<dbReference type="GO" id="GO:0005096">
    <property type="term" value="F:GTPase activator activity"/>
    <property type="evidence" value="ECO:0007669"/>
    <property type="project" value="InterPro"/>
</dbReference>
<dbReference type="Pfam" id="PF13943">
    <property type="entry name" value="WPP"/>
    <property type="match status" value="1"/>
</dbReference>
<keyword evidence="4" id="KW-0689">Ribosomal protein</keyword>
<dbReference type="GO" id="GO:1990904">
    <property type="term" value="C:ribonucleoprotein complex"/>
    <property type="evidence" value="ECO:0007669"/>
    <property type="project" value="UniProtKB-KW"/>
</dbReference>
<dbReference type="GO" id="GO:0005840">
    <property type="term" value="C:ribosome"/>
    <property type="evidence" value="ECO:0007669"/>
    <property type="project" value="UniProtKB-KW"/>
</dbReference>
<comment type="subcellular location">
    <subcellularLocation>
        <location evidence="2">Cytoplasm</location>
        <location evidence="2">Cytoskeleton</location>
        <location evidence="2">Cilium axoneme</location>
    </subcellularLocation>
    <subcellularLocation>
        <location evidence="1">Nucleus</location>
    </subcellularLocation>
</comment>
<dbReference type="OrthoDB" id="120976at2759"/>
<dbReference type="InterPro" id="IPR002150">
    <property type="entry name" value="Ribosomal_bL31"/>
</dbReference>
<dbReference type="NCBIfam" id="NF001809">
    <property type="entry name" value="PRK00528.1"/>
    <property type="match status" value="1"/>
</dbReference>
<dbReference type="GO" id="GO:0003735">
    <property type="term" value="F:structural constituent of ribosome"/>
    <property type="evidence" value="ECO:0007669"/>
    <property type="project" value="InterPro"/>
</dbReference>
<evidence type="ECO:0000256" key="3">
    <source>
        <dbReference type="ARBA" id="ARBA00022490"/>
    </source>
</evidence>
<dbReference type="eggNOG" id="KOG1909">
    <property type="taxonomic scope" value="Eukaryota"/>
</dbReference>
<dbReference type="Gene3D" id="4.10.830.30">
    <property type="entry name" value="Ribosomal protein L31"/>
    <property type="match status" value="1"/>
</dbReference>
<evidence type="ECO:0000256" key="2">
    <source>
        <dbReference type="ARBA" id="ARBA00004430"/>
    </source>
</evidence>
<dbReference type="GO" id="GO:0005930">
    <property type="term" value="C:axoneme"/>
    <property type="evidence" value="ECO:0007669"/>
    <property type="project" value="UniProtKB-SubCell"/>
</dbReference>
<dbReference type="InterPro" id="IPR042105">
    <property type="entry name" value="Ribosomal_bL31_sf"/>
</dbReference>
<dbReference type="InterPro" id="IPR025265">
    <property type="entry name" value="WPP_dom"/>
</dbReference>
<dbReference type="AlphaFoldDB" id="I0YJJ2"/>
<dbReference type="PANTHER" id="PTHR46761:SF2">
    <property type="entry name" value="RAN GTPASE-ACTIVATING PROTEIN 1"/>
    <property type="match status" value="1"/>
</dbReference>
<sequence length="669" mass="70808">MADKAWSLSNEQRAETVSRVGQNIESLAFSRGIEINDAEAHSIATTVEKKAYTTASVEATTTTGFRPHDEVLKSYARKLAELVLDKVKASGGKAEKAEGTNDSSELDLAGDREFLTAESASEALAPLLAEGSTITKIKLSTKSFGRDAAETAAKAIANVAASLEHADLSDIIAGRPEAEALEAMRIISGALAQVQLRSLNLSDNALGEKGVRAFAAAISDQACLTPFTNCSARRKAFVAVLSSRGLAADPCCLAGLQRLAFQNVGCSIHACQAVAELVQHSGDLRALHLYNNMSDDEGAIAIAQILSRAPVMEDFRMASSRVGAEGGIALAQGLSAGSSLLKLDLSDNPMTAEVAPALAEAVRGQESLQLLNLNDVALGDEGIEGIAEALPANLVELHLALNEVTPEGASALAASLGRLGRLQVLGLRENELENDGAAAIAAAIGRLGAVALAKAVASSGAKLERLDLDDNQISEGGIDQIKEILERAGLSHALSLEDNDPDADEDGDEGDEEGIALYWSVMTLYLSMRVTFMAQMTSMTIHLGSHGRNPVCLDFQQRGGRRCLSVVNMKKDIHPQYFEESKVFCNGEEVMTVSGTKEKYVVDVWSGNHPFFQGTQEALILDEGRVNKFNKRFATLGAYGKVAPSAVGGDKKLEYKGGKDKGKKGKGKR</sequence>
<dbReference type="RefSeq" id="XP_005643105.1">
    <property type="nucleotide sequence ID" value="XM_005643048.1"/>
</dbReference>
<dbReference type="SUPFAM" id="SSF52047">
    <property type="entry name" value="RNI-like"/>
    <property type="match status" value="1"/>
</dbReference>
<dbReference type="KEGG" id="csl:COCSUDRAFT_49257"/>
<dbReference type="Pfam" id="PF13516">
    <property type="entry name" value="LRR_6"/>
    <property type="match status" value="2"/>
</dbReference>
<feature type="region of interest" description="Disordered" evidence="9">
    <location>
        <begin position="646"/>
        <end position="669"/>
    </location>
</feature>
<name>I0YJJ2_COCSC</name>
<dbReference type="InterPro" id="IPR038214">
    <property type="entry name" value="WPP_sf"/>
</dbReference>
<keyword evidence="12" id="KW-1185">Reference proteome</keyword>
<dbReference type="InterPro" id="IPR045203">
    <property type="entry name" value="RanGAP1/2"/>
</dbReference>
<dbReference type="SUPFAM" id="SSF143800">
    <property type="entry name" value="L28p-like"/>
    <property type="match status" value="1"/>
</dbReference>
<dbReference type="STRING" id="574566.I0YJJ2"/>
<evidence type="ECO:0000259" key="10">
    <source>
        <dbReference type="Pfam" id="PF13943"/>
    </source>
</evidence>
<feature type="compositionally biased region" description="Basic and acidic residues" evidence="9">
    <location>
        <begin position="649"/>
        <end position="660"/>
    </location>
</feature>
<proteinExistence type="predicted"/>
<dbReference type="PANTHER" id="PTHR46761">
    <property type="entry name" value="RAN GTPASE-ACTIVATING PROTEIN 1"/>
    <property type="match status" value="1"/>
</dbReference>
<accession>I0YJJ2</accession>
<dbReference type="Gene3D" id="1.10.246.200">
    <property type="entry name" value="WPP domain"/>
    <property type="match status" value="1"/>
</dbReference>
<evidence type="ECO:0000256" key="1">
    <source>
        <dbReference type="ARBA" id="ARBA00004123"/>
    </source>
</evidence>
<evidence type="ECO:0000313" key="11">
    <source>
        <dbReference type="EMBL" id="EIE18561.1"/>
    </source>
</evidence>
<evidence type="ECO:0000256" key="9">
    <source>
        <dbReference type="SAM" id="MobiDB-lite"/>
    </source>
</evidence>
<dbReference type="Proteomes" id="UP000007264">
    <property type="component" value="Unassembled WGS sequence"/>
</dbReference>
<dbReference type="GO" id="GO:0005634">
    <property type="term" value="C:nucleus"/>
    <property type="evidence" value="ECO:0007669"/>
    <property type="project" value="UniProtKB-SubCell"/>
</dbReference>
<evidence type="ECO:0000256" key="6">
    <source>
        <dbReference type="ARBA" id="ARBA00023274"/>
    </source>
</evidence>
<dbReference type="InterPro" id="IPR034704">
    <property type="entry name" value="Ribosomal_bL28/bL31-like_sf"/>
</dbReference>
<dbReference type="InterPro" id="IPR032675">
    <property type="entry name" value="LRR_dom_sf"/>
</dbReference>
<evidence type="ECO:0000256" key="4">
    <source>
        <dbReference type="ARBA" id="ARBA00022980"/>
    </source>
</evidence>
<evidence type="ECO:0000313" key="12">
    <source>
        <dbReference type="Proteomes" id="UP000007264"/>
    </source>
</evidence>
<organism evidence="11 12">
    <name type="scientific">Coccomyxa subellipsoidea (strain C-169)</name>
    <name type="common">Green microalga</name>
    <dbReference type="NCBI Taxonomy" id="574566"/>
    <lineage>
        <taxon>Eukaryota</taxon>
        <taxon>Viridiplantae</taxon>
        <taxon>Chlorophyta</taxon>
        <taxon>core chlorophytes</taxon>
        <taxon>Trebouxiophyceae</taxon>
        <taxon>Trebouxiophyceae incertae sedis</taxon>
        <taxon>Coccomyxaceae</taxon>
        <taxon>Coccomyxa</taxon>
        <taxon>Coccomyxa subellipsoidea</taxon>
    </lineage>
</organism>
<dbReference type="GeneID" id="17036446"/>
<dbReference type="GO" id="GO:0006412">
    <property type="term" value="P:translation"/>
    <property type="evidence" value="ECO:0007669"/>
    <property type="project" value="InterPro"/>
</dbReference>
<dbReference type="Pfam" id="PF01197">
    <property type="entry name" value="Ribosomal_L31"/>
    <property type="match status" value="1"/>
</dbReference>
<keyword evidence="5" id="KW-0539">Nucleus</keyword>
<protein>
    <recommendedName>
        <fullName evidence="7">Large ribosomal subunit protein bL31c</fullName>
    </recommendedName>
    <alternativeName>
        <fullName evidence="8">50S ribosomal protein L31, chloroplastic</fullName>
    </alternativeName>
</protein>
<gene>
    <name evidence="11" type="ORF">COCSUDRAFT_49257</name>
</gene>